<keyword evidence="6" id="KW-0547">Nucleotide-binding</keyword>
<dbReference type="InterPro" id="IPR027417">
    <property type="entry name" value="P-loop_NTPase"/>
</dbReference>
<evidence type="ECO:0000256" key="11">
    <source>
        <dbReference type="ARBA" id="ARBA00023225"/>
    </source>
</evidence>
<dbReference type="EMBL" id="FTNC01000006">
    <property type="protein sequence ID" value="SIQ62738.1"/>
    <property type="molecule type" value="Genomic_DNA"/>
</dbReference>
<evidence type="ECO:0000256" key="9">
    <source>
        <dbReference type="ARBA" id="ARBA00023134"/>
    </source>
</evidence>
<keyword evidence="7" id="KW-1005">Bacterial flagellum biogenesis</keyword>
<dbReference type="GO" id="GO:0015031">
    <property type="term" value="P:protein transport"/>
    <property type="evidence" value="ECO:0007669"/>
    <property type="project" value="UniProtKB-KW"/>
</dbReference>
<keyword evidence="18" id="KW-1185">Reference proteome</keyword>
<comment type="similarity">
    <text evidence="2">Belongs to the GTP-binding SRP family.</text>
</comment>
<evidence type="ECO:0000256" key="3">
    <source>
        <dbReference type="ARBA" id="ARBA00014919"/>
    </source>
</evidence>
<keyword evidence="5" id="KW-1003">Cell membrane</keyword>
<dbReference type="OrthoDB" id="9778554at2"/>
<dbReference type="GO" id="GO:0003924">
    <property type="term" value="F:GTPase activity"/>
    <property type="evidence" value="ECO:0007669"/>
    <property type="project" value="UniProtKB-UniRule"/>
</dbReference>
<evidence type="ECO:0000256" key="4">
    <source>
        <dbReference type="ARBA" id="ARBA00022448"/>
    </source>
</evidence>
<evidence type="ECO:0000313" key="18">
    <source>
        <dbReference type="Proteomes" id="UP000185669"/>
    </source>
</evidence>
<evidence type="ECO:0000256" key="10">
    <source>
        <dbReference type="ARBA" id="ARBA00023136"/>
    </source>
</evidence>
<protein>
    <recommendedName>
        <fullName evidence="3 13">Flagellar biosynthesis protein FlhF</fullName>
    </recommendedName>
</protein>
<keyword evidence="17" id="KW-0966">Cell projection</keyword>
<dbReference type="PANTHER" id="PTHR43134">
    <property type="entry name" value="SIGNAL RECOGNITION PARTICLE RECEPTOR SUBUNIT ALPHA"/>
    <property type="match status" value="1"/>
</dbReference>
<dbReference type="Proteomes" id="UP000185669">
    <property type="component" value="Unassembled WGS sequence"/>
</dbReference>
<keyword evidence="17" id="KW-0282">Flagellum</keyword>
<evidence type="ECO:0000256" key="8">
    <source>
        <dbReference type="ARBA" id="ARBA00022927"/>
    </source>
</evidence>
<dbReference type="AlphaFoldDB" id="A0A1N6UAN3"/>
<reference evidence="18" key="1">
    <citation type="submission" date="2017-01" db="EMBL/GenBank/DDBJ databases">
        <authorList>
            <person name="Varghese N."/>
            <person name="Submissions S."/>
        </authorList>
    </citation>
    <scope>NUCLEOTIDE SEQUENCE [LARGE SCALE GENOMIC DNA]</scope>
    <source>
        <strain evidence="18">ATCC 700103</strain>
    </source>
</reference>
<evidence type="ECO:0000259" key="15">
    <source>
        <dbReference type="SMART" id="SM00382"/>
    </source>
</evidence>
<evidence type="ECO:0000256" key="12">
    <source>
        <dbReference type="ARBA" id="ARBA00025337"/>
    </source>
</evidence>
<name>A0A1N6UAN3_9FIRM</name>
<evidence type="ECO:0000256" key="13">
    <source>
        <dbReference type="NCBIfam" id="TIGR03499"/>
    </source>
</evidence>
<dbReference type="InterPro" id="IPR003593">
    <property type="entry name" value="AAA+_ATPase"/>
</dbReference>
<comment type="subcellular location">
    <subcellularLocation>
        <location evidence="1">Cell membrane</location>
        <topology evidence="1">Peripheral membrane protein</topology>
        <orientation evidence="1">Cytoplasmic side</orientation>
    </subcellularLocation>
</comment>
<feature type="compositionally biased region" description="Basic and acidic residues" evidence="14">
    <location>
        <begin position="122"/>
        <end position="131"/>
    </location>
</feature>
<dbReference type="FunFam" id="3.40.50.300:FF:000695">
    <property type="entry name" value="Flagellar biosynthesis regulator FlhF"/>
    <property type="match status" value="1"/>
</dbReference>
<dbReference type="InterPro" id="IPR020006">
    <property type="entry name" value="FlhF"/>
</dbReference>
<proteinExistence type="inferred from homology"/>
<evidence type="ECO:0000259" key="16">
    <source>
        <dbReference type="SMART" id="SM00962"/>
    </source>
</evidence>
<dbReference type="InterPro" id="IPR047040">
    <property type="entry name" value="FlhF__GTPase_dom"/>
</dbReference>
<comment type="function">
    <text evidence="12">Necessary for flagellar biosynthesis. May be involved in translocation of the flagellum.</text>
</comment>
<dbReference type="SUPFAM" id="SSF52540">
    <property type="entry name" value="P-loop containing nucleoside triphosphate hydrolases"/>
    <property type="match status" value="1"/>
</dbReference>
<dbReference type="PANTHER" id="PTHR43134:SF3">
    <property type="entry name" value="FLAGELLAR BIOSYNTHESIS PROTEIN FLHF"/>
    <property type="match status" value="1"/>
</dbReference>
<dbReference type="SMART" id="SM00382">
    <property type="entry name" value="AAA"/>
    <property type="match status" value="1"/>
</dbReference>
<gene>
    <name evidence="17" type="ORF">SAMN05421834_10698</name>
</gene>
<dbReference type="GO" id="GO:0005047">
    <property type="term" value="F:signal recognition particle binding"/>
    <property type="evidence" value="ECO:0007669"/>
    <property type="project" value="TreeGrafter"/>
</dbReference>
<feature type="compositionally biased region" description="Polar residues" evidence="14">
    <location>
        <begin position="132"/>
        <end position="142"/>
    </location>
</feature>
<dbReference type="GO" id="GO:0044781">
    <property type="term" value="P:bacterial-type flagellum organization"/>
    <property type="evidence" value="ECO:0007669"/>
    <property type="project" value="UniProtKB-UniRule"/>
</dbReference>
<dbReference type="Gene3D" id="1.20.120.1380">
    <property type="entry name" value="Flagellar FlhF biosynthesis protein, N domain"/>
    <property type="match status" value="1"/>
</dbReference>
<keyword evidence="11" id="KW-1006">Bacterial flagellum protein export</keyword>
<organism evidence="17 18">
    <name type="scientific">Halanaerobium kushneri</name>
    <dbReference type="NCBI Taxonomy" id="56779"/>
    <lineage>
        <taxon>Bacteria</taxon>
        <taxon>Bacillati</taxon>
        <taxon>Bacillota</taxon>
        <taxon>Clostridia</taxon>
        <taxon>Halanaerobiales</taxon>
        <taxon>Halanaerobiaceae</taxon>
        <taxon>Halanaerobium</taxon>
    </lineage>
</organism>
<dbReference type="RefSeq" id="WP_076544422.1">
    <property type="nucleotide sequence ID" value="NZ_FTNC01000006.1"/>
</dbReference>
<dbReference type="GO" id="GO:0006614">
    <property type="term" value="P:SRP-dependent cotranslational protein targeting to membrane"/>
    <property type="evidence" value="ECO:0007669"/>
    <property type="project" value="UniProtKB-UniRule"/>
</dbReference>
<feature type="domain" description="AAA+ ATPase" evidence="15">
    <location>
        <begin position="240"/>
        <end position="388"/>
    </location>
</feature>
<feature type="domain" description="SRP54-type proteins GTP-binding" evidence="16">
    <location>
        <begin position="241"/>
        <end position="433"/>
    </location>
</feature>
<dbReference type="GO" id="GO:0005525">
    <property type="term" value="F:GTP binding"/>
    <property type="evidence" value="ECO:0007669"/>
    <property type="project" value="UniProtKB-UniRule"/>
</dbReference>
<feature type="region of interest" description="Disordered" evidence="14">
    <location>
        <begin position="119"/>
        <end position="146"/>
    </location>
</feature>
<evidence type="ECO:0000256" key="6">
    <source>
        <dbReference type="ARBA" id="ARBA00022741"/>
    </source>
</evidence>
<dbReference type="InterPro" id="IPR000897">
    <property type="entry name" value="SRP54_GTPase_dom"/>
</dbReference>
<evidence type="ECO:0000256" key="5">
    <source>
        <dbReference type="ARBA" id="ARBA00022475"/>
    </source>
</evidence>
<keyword evidence="4" id="KW-0813">Transport</keyword>
<dbReference type="Gene3D" id="3.40.50.300">
    <property type="entry name" value="P-loop containing nucleotide triphosphate hydrolases"/>
    <property type="match status" value="1"/>
</dbReference>
<dbReference type="CDD" id="cd17873">
    <property type="entry name" value="FlhF"/>
    <property type="match status" value="1"/>
</dbReference>
<keyword evidence="9" id="KW-0342">GTP-binding</keyword>
<dbReference type="STRING" id="56779.SAMN05421834_10698"/>
<dbReference type="SMART" id="SM00962">
    <property type="entry name" value="SRP54"/>
    <property type="match status" value="1"/>
</dbReference>
<evidence type="ECO:0000256" key="1">
    <source>
        <dbReference type="ARBA" id="ARBA00004413"/>
    </source>
</evidence>
<dbReference type="GO" id="GO:0005886">
    <property type="term" value="C:plasma membrane"/>
    <property type="evidence" value="ECO:0007669"/>
    <property type="project" value="UniProtKB-SubCell"/>
</dbReference>
<sequence length="437" mass="49097">MKVKKYTGETMQDVIFQVKADLGPEAVIVNKRKLKQGGFFGFFGKEVFEVVAALDSKESDSETTVKEDNNDDIVEISNYGRKTRKVERTKIQKTASKDPENKNAIKEFIDDLKTAAGSEVDVTEKKSEQPKQTKTSNQTVEPENSFKKELKNQQNLTAAQKLQNKFDQKNPGNKNKNLNNSNQLYNYLLEQGVDSRNVNLFLKEMDIKTASAGENNFESRLKEFLGIYFAENEAIKLDSAQKVVSFIGPTGVGKTTTMAKIAAHFAVDKNKNVGLITADTYRIAAVEQLQTYSKIIDIPFAVCYSSSKLEEMIAGQFRNCDLVLIDTPGSSWKDQIQLGRLKDYVDHTLVDEVHLLLSLNTKSSDLRSIISEFSKLKPDRALLTKLDETSSYGDIINIKENYNLSLSYLTCGQDVPEDFEIAGADQIYSYLFGDFYA</sequence>
<evidence type="ECO:0000256" key="2">
    <source>
        <dbReference type="ARBA" id="ARBA00008531"/>
    </source>
</evidence>
<keyword evidence="17" id="KW-0969">Cilium</keyword>
<evidence type="ECO:0000256" key="7">
    <source>
        <dbReference type="ARBA" id="ARBA00022795"/>
    </source>
</evidence>
<evidence type="ECO:0000256" key="14">
    <source>
        <dbReference type="SAM" id="MobiDB-lite"/>
    </source>
</evidence>
<accession>A0A1N6UAN3</accession>
<evidence type="ECO:0000313" key="17">
    <source>
        <dbReference type="EMBL" id="SIQ62738.1"/>
    </source>
</evidence>
<dbReference type="NCBIfam" id="TIGR03499">
    <property type="entry name" value="FlhF"/>
    <property type="match status" value="1"/>
</dbReference>
<keyword evidence="10" id="KW-0472">Membrane</keyword>
<dbReference type="Pfam" id="PF00448">
    <property type="entry name" value="SRP54"/>
    <property type="match status" value="1"/>
</dbReference>
<keyword evidence="8" id="KW-0653">Protein transport</keyword>